<keyword evidence="1" id="KW-0472">Membrane</keyword>
<accession>A0A1I3VFS8</accession>
<dbReference type="RefSeq" id="WP_090061855.1">
    <property type="nucleotide sequence ID" value="NZ_FORH01000007.1"/>
</dbReference>
<evidence type="ECO:0000313" key="2">
    <source>
        <dbReference type="EMBL" id="SFJ94218.1"/>
    </source>
</evidence>
<keyword evidence="3" id="KW-1185">Reference proteome</keyword>
<sequence>MKRIVAFWSLLALTLGLYATMIFWTLPEIAQDAGSPAFDMRPGGYTPVEARDFLSHLGAEGRALYQGPQRLLDALYPACLAAVLIWSLRWALRGRFPRLFRFATVVALIGMCADYAENIMVAGFLRADPTAISDAAIARASYVSQLKAGAVSLALTAWLALLIWRVIARLRSRHTNT</sequence>
<keyword evidence="1" id="KW-0812">Transmembrane</keyword>
<keyword evidence="1" id="KW-1133">Transmembrane helix</keyword>
<gene>
    <name evidence="2" type="ORF">SAMN04487991_3354</name>
</gene>
<organism evidence="2 3">
    <name type="scientific">Celeribacter neptunius</name>
    <dbReference type="NCBI Taxonomy" id="588602"/>
    <lineage>
        <taxon>Bacteria</taxon>
        <taxon>Pseudomonadati</taxon>
        <taxon>Pseudomonadota</taxon>
        <taxon>Alphaproteobacteria</taxon>
        <taxon>Rhodobacterales</taxon>
        <taxon>Roseobacteraceae</taxon>
        <taxon>Celeribacter</taxon>
    </lineage>
</organism>
<protein>
    <submittedName>
        <fullName evidence="2">Uncharacterized protein</fullName>
    </submittedName>
</protein>
<feature type="transmembrane region" description="Helical" evidence="1">
    <location>
        <begin position="74"/>
        <end position="92"/>
    </location>
</feature>
<feature type="transmembrane region" description="Helical" evidence="1">
    <location>
        <begin position="148"/>
        <end position="167"/>
    </location>
</feature>
<evidence type="ECO:0000313" key="3">
    <source>
        <dbReference type="Proteomes" id="UP000199630"/>
    </source>
</evidence>
<dbReference type="AlphaFoldDB" id="A0A1I3VFS8"/>
<reference evidence="3" key="1">
    <citation type="submission" date="2016-10" db="EMBL/GenBank/DDBJ databases">
        <authorList>
            <person name="Varghese N."/>
            <person name="Submissions S."/>
        </authorList>
    </citation>
    <scope>NUCLEOTIDE SEQUENCE [LARGE SCALE GENOMIC DNA]</scope>
    <source>
        <strain evidence="3">DSM 26471</strain>
    </source>
</reference>
<dbReference type="Proteomes" id="UP000199630">
    <property type="component" value="Unassembled WGS sequence"/>
</dbReference>
<proteinExistence type="predicted"/>
<name>A0A1I3VFS8_9RHOB</name>
<dbReference type="STRING" id="588602.SAMN04487991_3354"/>
<feature type="transmembrane region" description="Helical" evidence="1">
    <location>
        <begin position="99"/>
        <end position="116"/>
    </location>
</feature>
<evidence type="ECO:0000256" key="1">
    <source>
        <dbReference type="SAM" id="Phobius"/>
    </source>
</evidence>
<dbReference type="EMBL" id="FORH01000007">
    <property type="protein sequence ID" value="SFJ94218.1"/>
    <property type="molecule type" value="Genomic_DNA"/>
</dbReference>
<dbReference type="OrthoDB" id="5198105at2"/>